<evidence type="ECO:0000256" key="5">
    <source>
        <dbReference type="ARBA" id="ARBA00022840"/>
    </source>
</evidence>
<keyword evidence="16" id="KW-1185">Reference proteome</keyword>
<dbReference type="GO" id="GO:0005737">
    <property type="term" value="C:cytoplasm"/>
    <property type="evidence" value="ECO:0007669"/>
    <property type="project" value="UniProtKB-SubCell"/>
</dbReference>
<dbReference type="InterPro" id="IPR000713">
    <property type="entry name" value="Mur_ligase_N"/>
</dbReference>
<proteinExistence type="inferred from homology"/>
<comment type="subcellular location">
    <subcellularLocation>
        <location evidence="10 11">Cytoplasm</location>
    </subcellularLocation>
</comment>
<dbReference type="GO" id="GO:0005524">
    <property type="term" value="F:ATP binding"/>
    <property type="evidence" value="ECO:0007669"/>
    <property type="project" value="UniProtKB-UniRule"/>
</dbReference>
<dbReference type="OrthoDB" id="9801978at2"/>
<evidence type="ECO:0000259" key="14">
    <source>
        <dbReference type="Pfam" id="PF08245"/>
    </source>
</evidence>
<evidence type="ECO:0000313" key="16">
    <source>
        <dbReference type="Proteomes" id="UP000029736"/>
    </source>
</evidence>
<dbReference type="InterPro" id="IPR051046">
    <property type="entry name" value="MurCDEF_CellWall_CoF430Synth"/>
</dbReference>
<dbReference type="InterPro" id="IPR035911">
    <property type="entry name" value="MurE/MurF_N"/>
</dbReference>
<feature type="domain" description="Mur ligase C-terminal" evidence="13">
    <location>
        <begin position="308"/>
        <end position="424"/>
    </location>
</feature>
<keyword evidence="9 10" id="KW-0961">Cell wall biogenesis/degradation</keyword>
<dbReference type="PANTHER" id="PTHR43024:SF1">
    <property type="entry name" value="UDP-N-ACETYLMURAMOYL-TRIPEPTIDE--D-ALANYL-D-ALANINE LIGASE"/>
    <property type="match status" value="1"/>
</dbReference>
<dbReference type="GO" id="GO:0071555">
    <property type="term" value="P:cell wall organization"/>
    <property type="evidence" value="ECO:0007669"/>
    <property type="project" value="UniProtKB-KW"/>
</dbReference>
<evidence type="ECO:0000256" key="3">
    <source>
        <dbReference type="ARBA" id="ARBA00022618"/>
    </source>
</evidence>
<evidence type="ECO:0000256" key="2">
    <source>
        <dbReference type="ARBA" id="ARBA00022598"/>
    </source>
</evidence>
<keyword evidence="7 10" id="KW-0573">Peptidoglycan synthesis</keyword>
<dbReference type="InterPro" id="IPR036565">
    <property type="entry name" value="Mur-like_cat_sf"/>
</dbReference>
<keyword evidence="5 10" id="KW-0067">ATP-binding</keyword>
<dbReference type="EC" id="6.3.2.10" evidence="10 11"/>
<evidence type="ECO:0000256" key="6">
    <source>
        <dbReference type="ARBA" id="ARBA00022960"/>
    </source>
</evidence>
<dbReference type="GO" id="GO:0051301">
    <property type="term" value="P:cell division"/>
    <property type="evidence" value="ECO:0007669"/>
    <property type="project" value="UniProtKB-KW"/>
</dbReference>
<dbReference type="PANTHER" id="PTHR43024">
    <property type="entry name" value="UDP-N-ACETYLMURAMOYL-TRIPEPTIDE--D-ALANYL-D-ALANINE LIGASE"/>
    <property type="match status" value="1"/>
</dbReference>
<dbReference type="GO" id="GO:0008360">
    <property type="term" value="P:regulation of cell shape"/>
    <property type="evidence" value="ECO:0007669"/>
    <property type="project" value="UniProtKB-KW"/>
</dbReference>
<dbReference type="Gene3D" id="3.40.1390.10">
    <property type="entry name" value="MurE/MurF, N-terminal domain"/>
    <property type="match status" value="1"/>
</dbReference>
<reference evidence="15 16" key="1">
    <citation type="journal article" date="2014" name="Int. J. Syst. Evol. Microbiol.">
        <title>Phaeodactylibacter xiamenensis gen. nov., sp. nov., a member of the family Saprospiraceae isolated from the marine alga Phaeodactylum tricornutum.</title>
        <authorList>
            <person name="Chen Z.Jr."/>
            <person name="Lei X."/>
            <person name="Lai Q."/>
            <person name="Li Y."/>
            <person name="Zhang B."/>
            <person name="Zhang J."/>
            <person name="Zhang H."/>
            <person name="Yang L."/>
            <person name="Zheng W."/>
            <person name="Tian Y."/>
            <person name="Yu Z."/>
            <person name="Xu H.Jr."/>
            <person name="Zheng T."/>
        </authorList>
    </citation>
    <scope>NUCLEOTIDE SEQUENCE [LARGE SCALE GENOMIC DNA]</scope>
    <source>
        <strain evidence="15 16">KD52</strain>
    </source>
</reference>
<evidence type="ECO:0000259" key="13">
    <source>
        <dbReference type="Pfam" id="PF02875"/>
    </source>
</evidence>
<sequence length="434" mass="47713">MKSIEEIYQIFVACGSVTTDSRKINTGDLFIALKGDRFDGNQYAAQALEKGASYAVVDDPAVVNGERYLLVEDTLKALQGLGRHHRRQFDIPVLGITGSNGKTTTKELVAAVLSQKYQLHFTQGNFNNHIGVPLTLLAMPRDTEFAVIEMGANHQGEIDELSRIAEPSHGLITNIGKAHLEGFGGIEGVKKGKSELYRFLAEREGLVFINQDERFLQDLASPCKRHVNYGSGAWDAEEYLPVELTGEQPFLSFAFRDPVSGSRVESGSKLIGRYNFNNIMTATALGMHFGVPGQKIKAAVEAYLPENMRTQIFEKGGNTYFMDAYNANPTSMRNALLAFAQMEASQRIAIMGEMLELGADSEQEHAAIVELALEQPLASVLLVGKAFEAPAKAAGLPYFPDVQALRTWFEQQDYQGVHIMIKGSRSNKLEGLLS</sequence>
<evidence type="ECO:0000256" key="8">
    <source>
        <dbReference type="ARBA" id="ARBA00023306"/>
    </source>
</evidence>
<comment type="caution">
    <text evidence="15">The sequence shown here is derived from an EMBL/GenBank/DDBJ whole genome shotgun (WGS) entry which is preliminary data.</text>
</comment>
<evidence type="ECO:0000256" key="11">
    <source>
        <dbReference type="RuleBase" id="RU004136"/>
    </source>
</evidence>
<dbReference type="SUPFAM" id="SSF53244">
    <property type="entry name" value="MurD-like peptide ligases, peptide-binding domain"/>
    <property type="match status" value="1"/>
</dbReference>
<keyword evidence="1 10" id="KW-0963">Cytoplasm</keyword>
<gene>
    <name evidence="10" type="primary">murF</name>
    <name evidence="15" type="ORF">IX84_04035</name>
</gene>
<evidence type="ECO:0000256" key="7">
    <source>
        <dbReference type="ARBA" id="ARBA00022984"/>
    </source>
</evidence>
<dbReference type="EMBL" id="JPOS01000012">
    <property type="protein sequence ID" value="KGE88971.1"/>
    <property type="molecule type" value="Genomic_DNA"/>
</dbReference>
<dbReference type="Gene3D" id="3.90.190.20">
    <property type="entry name" value="Mur ligase, C-terminal domain"/>
    <property type="match status" value="1"/>
</dbReference>
<comment type="pathway">
    <text evidence="10 11">Cell wall biogenesis; peptidoglycan biosynthesis.</text>
</comment>
<feature type="binding site" evidence="10">
    <location>
        <begin position="98"/>
        <end position="104"/>
    </location>
    <ligand>
        <name>ATP</name>
        <dbReference type="ChEBI" id="CHEBI:30616"/>
    </ligand>
</feature>
<dbReference type="GO" id="GO:0047480">
    <property type="term" value="F:UDP-N-acetylmuramoyl-tripeptide-D-alanyl-D-alanine ligase activity"/>
    <property type="evidence" value="ECO:0007669"/>
    <property type="project" value="UniProtKB-UniRule"/>
</dbReference>
<dbReference type="InterPro" id="IPR013221">
    <property type="entry name" value="Mur_ligase_cen"/>
</dbReference>
<evidence type="ECO:0000256" key="9">
    <source>
        <dbReference type="ARBA" id="ARBA00023316"/>
    </source>
</evidence>
<comment type="similarity">
    <text evidence="10">Belongs to the MurCDEF family. MurF subfamily.</text>
</comment>
<dbReference type="SUPFAM" id="SSF63418">
    <property type="entry name" value="MurE/MurF N-terminal domain"/>
    <property type="match status" value="1"/>
</dbReference>
<dbReference type="UniPathway" id="UPA00219"/>
<keyword evidence="2 10" id="KW-0436">Ligase</keyword>
<keyword evidence="4 10" id="KW-0547">Nucleotide-binding</keyword>
<dbReference type="GO" id="GO:0008766">
    <property type="term" value="F:UDP-N-acetylmuramoylalanyl-D-glutamyl-2,6-diaminopimelate-D-alanyl-D-alanine ligase activity"/>
    <property type="evidence" value="ECO:0007669"/>
    <property type="project" value="RHEA"/>
</dbReference>
<evidence type="ECO:0000313" key="15">
    <source>
        <dbReference type="EMBL" id="KGE88971.1"/>
    </source>
</evidence>
<keyword evidence="6 10" id="KW-0133">Cell shape</keyword>
<dbReference type="InterPro" id="IPR036615">
    <property type="entry name" value="Mur_ligase_C_dom_sf"/>
</dbReference>
<accession>A0A098SA17</accession>
<dbReference type="Proteomes" id="UP000029736">
    <property type="component" value="Unassembled WGS sequence"/>
</dbReference>
<organism evidence="15 16">
    <name type="scientific">Phaeodactylibacter xiamenensis</name>
    <dbReference type="NCBI Taxonomy" id="1524460"/>
    <lineage>
        <taxon>Bacteria</taxon>
        <taxon>Pseudomonadati</taxon>
        <taxon>Bacteroidota</taxon>
        <taxon>Saprospiria</taxon>
        <taxon>Saprospirales</taxon>
        <taxon>Haliscomenobacteraceae</taxon>
        <taxon>Phaeodactylibacter</taxon>
    </lineage>
</organism>
<dbReference type="SUPFAM" id="SSF53623">
    <property type="entry name" value="MurD-like peptide ligases, catalytic domain"/>
    <property type="match status" value="1"/>
</dbReference>
<dbReference type="STRING" id="1524460.IX84_04035"/>
<dbReference type="RefSeq" id="WP_044216722.1">
    <property type="nucleotide sequence ID" value="NZ_JBKAGJ010000031.1"/>
</dbReference>
<dbReference type="AlphaFoldDB" id="A0A098SA17"/>
<evidence type="ECO:0000256" key="10">
    <source>
        <dbReference type="HAMAP-Rule" id="MF_02019"/>
    </source>
</evidence>
<dbReference type="GO" id="GO:0009252">
    <property type="term" value="P:peptidoglycan biosynthetic process"/>
    <property type="evidence" value="ECO:0007669"/>
    <property type="project" value="UniProtKB-UniRule"/>
</dbReference>
<dbReference type="HAMAP" id="MF_02019">
    <property type="entry name" value="MurF"/>
    <property type="match status" value="1"/>
</dbReference>
<dbReference type="Gene3D" id="3.40.1190.10">
    <property type="entry name" value="Mur-like, catalytic domain"/>
    <property type="match status" value="1"/>
</dbReference>
<protein>
    <recommendedName>
        <fullName evidence="10 11">UDP-N-acetylmuramoyl-tripeptide--D-alanyl-D-alanine ligase</fullName>
        <ecNumber evidence="10 11">6.3.2.10</ecNumber>
    </recommendedName>
    <alternativeName>
        <fullName evidence="10">D-alanyl-D-alanine-adding enzyme</fullName>
    </alternativeName>
</protein>
<keyword evidence="8 10" id="KW-0131">Cell cycle</keyword>
<dbReference type="NCBIfam" id="TIGR01143">
    <property type="entry name" value="murF"/>
    <property type="match status" value="1"/>
</dbReference>
<dbReference type="InterPro" id="IPR004101">
    <property type="entry name" value="Mur_ligase_C"/>
</dbReference>
<evidence type="ECO:0000256" key="4">
    <source>
        <dbReference type="ARBA" id="ARBA00022741"/>
    </source>
</evidence>
<keyword evidence="3 10" id="KW-0132">Cell division</keyword>
<feature type="domain" description="Mur ligase central" evidence="14">
    <location>
        <begin position="96"/>
        <end position="285"/>
    </location>
</feature>
<feature type="domain" description="Mur ligase N-terminal catalytic" evidence="12">
    <location>
        <begin position="17"/>
        <end position="63"/>
    </location>
</feature>
<dbReference type="InterPro" id="IPR005863">
    <property type="entry name" value="UDP-N-AcMur_synth"/>
</dbReference>
<dbReference type="Pfam" id="PF01225">
    <property type="entry name" value="Mur_ligase"/>
    <property type="match status" value="1"/>
</dbReference>
<comment type="function">
    <text evidence="10 11">Involved in cell wall formation. Catalyzes the final step in the synthesis of UDP-N-acetylmuramoyl-pentapeptide, the precursor of murein.</text>
</comment>
<evidence type="ECO:0000256" key="1">
    <source>
        <dbReference type="ARBA" id="ARBA00022490"/>
    </source>
</evidence>
<dbReference type="Pfam" id="PF08245">
    <property type="entry name" value="Mur_ligase_M"/>
    <property type="match status" value="1"/>
</dbReference>
<evidence type="ECO:0000259" key="12">
    <source>
        <dbReference type="Pfam" id="PF01225"/>
    </source>
</evidence>
<comment type="catalytic activity">
    <reaction evidence="10 11">
        <text>D-alanyl-D-alanine + UDP-N-acetyl-alpha-D-muramoyl-L-alanyl-gamma-D-glutamyl-meso-2,6-diaminopimelate + ATP = UDP-N-acetyl-alpha-D-muramoyl-L-alanyl-gamma-D-glutamyl-meso-2,6-diaminopimeloyl-D-alanyl-D-alanine + ADP + phosphate + H(+)</text>
        <dbReference type="Rhea" id="RHEA:28374"/>
        <dbReference type="ChEBI" id="CHEBI:15378"/>
        <dbReference type="ChEBI" id="CHEBI:30616"/>
        <dbReference type="ChEBI" id="CHEBI:43474"/>
        <dbReference type="ChEBI" id="CHEBI:57822"/>
        <dbReference type="ChEBI" id="CHEBI:61386"/>
        <dbReference type="ChEBI" id="CHEBI:83905"/>
        <dbReference type="ChEBI" id="CHEBI:456216"/>
        <dbReference type="EC" id="6.3.2.10"/>
    </reaction>
</comment>
<name>A0A098SA17_9BACT</name>
<dbReference type="Pfam" id="PF02875">
    <property type="entry name" value="Mur_ligase_C"/>
    <property type="match status" value="1"/>
</dbReference>